<evidence type="ECO:0000256" key="1">
    <source>
        <dbReference type="SAM" id="MobiDB-lite"/>
    </source>
</evidence>
<gene>
    <name evidence="2" type="ORF">DWZ50_16815</name>
</gene>
<evidence type="ECO:0000313" key="2">
    <source>
        <dbReference type="EMBL" id="RHM70753.1"/>
    </source>
</evidence>
<dbReference type="InterPro" id="IPR043743">
    <property type="entry name" value="DUF5688"/>
</dbReference>
<dbReference type="EMBL" id="QRQE01000058">
    <property type="protein sequence ID" value="RHM70753.1"/>
    <property type="molecule type" value="Genomic_DNA"/>
</dbReference>
<sequence length="367" mass="42210">MSSCFLFAVRDRYMIQEVNDMDYRDFVEIVKEELPERLPESLRGAVIDDAKVDKLQGQSYEGIRVIPKDSIVSMSVDLQPYFEMAAQGMPMGEVLNGIADRIDSVFADQPDFSLDMLDDYEKMKERLTVQLVGREANEDLLQQIPHQDMEDLCLVYRVNVQKSEDFRASFLLTNEALGRLGITEEQLHQDALVQTLKQEPFEIKTMAEMIKEMAGEEVEVGDGLPLYVATNQSRMNGAAVLMYPDFMEKAAEVVNDSFYVLPSSLHEIILVPENSGPDVEELQMMVQEVNATQVSPQDRLSDYVYHYDNEECVFERADHFLKRMQEKEQSKEARKDSVLADLREHQKECEEKPRKDTGMYRVKEATL</sequence>
<comment type="caution">
    <text evidence="2">The sequence shown here is derived from an EMBL/GenBank/DDBJ whole genome shotgun (WGS) entry which is preliminary data.</text>
</comment>
<dbReference type="Proteomes" id="UP000285610">
    <property type="component" value="Unassembled WGS sequence"/>
</dbReference>
<evidence type="ECO:0000313" key="3">
    <source>
        <dbReference type="Proteomes" id="UP000285610"/>
    </source>
</evidence>
<dbReference type="AlphaFoldDB" id="A0A415S5G7"/>
<reference evidence="2 3" key="1">
    <citation type="submission" date="2018-08" db="EMBL/GenBank/DDBJ databases">
        <title>A genome reference for cultivated species of the human gut microbiota.</title>
        <authorList>
            <person name="Zou Y."/>
            <person name="Xue W."/>
            <person name="Luo G."/>
        </authorList>
    </citation>
    <scope>NUCLEOTIDE SEQUENCE [LARGE SCALE GENOMIC DNA]</scope>
    <source>
        <strain evidence="2 3">AF33-12</strain>
    </source>
</reference>
<dbReference type="Pfam" id="PF18941">
    <property type="entry name" value="DUF5688"/>
    <property type="match status" value="1"/>
</dbReference>
<organism evidence="2 3">
    <name type="scientific">Mediterraneibacter gnavus</name>
    <name type="common">Ruminococcus gnavus</name>
    <dbReference type="NCBI Taxonomy" id="33038"/>
    <lineage>
        <taxon>Bacteria</taxon>
        <taxon>Bacillati</taxon>
        <taxon>Bacillota</taxon>
        <taxon>Clostridia</taxon>
        <taxon>Lachnospirales</taxon>
        <taxon>Lachnospiraceae</taxon>
        <taxon>Mediterraneibacter</taxon>
    </lineage>
</organism>
<feature type="region of interest" description="Disordered" evidence="1">
    <location>
        <begin position="326"/>
        <end position="367"/>
    </location>
</feature>
<name>A0A415S5G7_MEDGN</name>
<proteinExistence type="predicted"/>
<protein>
    <submittedName>
        <fullName evidence="2">Uncharacterized protein</fullName>
    </submittedName>
</protein>
<accession>A0A415S5G7</accession>